<comment type="function">
    <text evidence="5">Involved in formation and maintenance of cell shape.</text>
</comment>
<dbReference type="STRING" id="1122188.SAMN02745674_01277"/>
<feature type="domain" description="Rod shape-determining protein MreC beta-barrel core" evidence="7">
    <location>
        <begin position="131"/>
        <end position="276"/>
    </location>
</feature>
<protein>
    <recommendedName>
        <fullName evidence="2 5">Cell shape-determining protein MreC</fullName>
    </recommendedName>
    <alternativeName>
        <fullName evidence="4 5">Cell shape protein MreC</fullName>
    </alternativeName>
</protein>
<reference evidence="8 9" key="1">
    <citation type="submission" date="2017-02" db="EMBL/GenBank/DDBJ databases">
        <authorList>
            <person name="Peterson S.W."/>
        </authorList>
    </citation>
    <scope>NUCLEOTIDE SEQUENCE [LARGE SCALE GENOMIC DNA]</scope>
    <source>
        <strain evidence="8 9">DSM 21749</strain>
    </source>
</reference>
<evidence type="ECO:0000256" key="3">
    <source>
        <dbReference type="ARBA" id="ARBA00022960"/>
    </source>
</evidence>
<dbReference type="InterPro" id="IPR042175">
    <property type="entry name" value="Cell/Rod_MreC_2"/>
</dbReference>
<evidence type="ECO:0000256" key="1">
    <source>
        <dbReference type="ARBA" id="ARBA00009369"/>
    </source>
</evidence>
<dbReference type="GO" id="GO:0005886">
    <property type="term" value="C:plasma membrane"/>
    <property type="evidence" value="ECO:0007669"/>
    <property type="project" value="TreeGrafter"/>
</dbReference>
<dbReference type="InterPro" id="IPR007221">
    <property type="entry name" value="MreC"/>
</dbReference>
<feature type="region of interest" description="Disordered" evidence="6">
    <location>
        <begin position="279"/>
        <end position="322"/>
    </location>
</feature>
<dbReference type="PANTHER" id="PTHR34138">
    <property type="entry name" value="CELL SHAPE-DETERMINING PROTEIN MREC"/>
    <property type="match status" value="1"/>
</dbReference>
<dbReference type="Pfam" id="PF04085">
    <property type="entry name" value="MreC"/>
    <property type="match status" value="1"/>
</dbReference>
<accession>A0A1T4PN20</accession>
<dbReference type="PANTHER" id="PTHR34138:SF1">
    <property type="entry name" value="CELL SHAPE-DETERMINING PROTEIN MREC"/>
    <property type="match status" value="1"/>
</dbReference>
<evidence type="ECO:0000313" key="9">
    <source>
        <dbReference type="Proteomes" id="UP000190061"/>
    </source>
</evidence>
<dbReference type="GO" id="GO:0008360">
    <property type="term" value="P:regulation of cell shape"/>
    <property type="evidence" value="ECO:0007669"/>
    <property type="project" value="UniProtKB-KW"/>
</dbReference>
<evidence type="ECO:0000313" key="8">
    <source>
        <dbReference type="EMBL" id="SJZ92751.1"/>
    </source>
</evidence>
<dbReference type="PIRSF" id="PIRSF038471">
    <property type="entry name" value="MreC"/>
    <property type="match status" value="1"/>
</dbReference>
<keyword evidence="9" id="KW-1185">Reference proteome</keyword>
<proteinExistence type="inferred from homology"/>
<dbReference type="AlphaFoldDB" id="A0A1T4PN20"/>
<dbReference type="NCBIfam" id="TIGR00219">
    <property type="entry name" value="mreC"/>
    <property type="match status" value="1"/>
</dbReference>
<dbReference type="OrthoDB" id="9808025at2"/>
<organism evidence="8 9">
    <name type="scientific">Lysobacter spongiicola DSM 21749</name>
    <dbReference type="NCBI Taxonomy" id="1122188"/>
    <lineage>
        <taxon>Bacteria</taxon>
        <taxon>Pseudomonadati</taxon>
        <taxon>Pseudomonadota</taxon>
        <taxon>Gammaproteobacteria</taxon>
        <taxon>Lysobacterales</taxon>
        <taxon>Lysobacteraceae</taxon>
        <taxon>Novilysobacter</taxon>
    </lineage>
</organism>
<dbReference type="EMBL" id="FUXP01000003">
    <property type="protein sequence ID" value="SJZ92751.1"/>
    <property type="molecule type" value="Genomic_DNA"/>
</dbReference>
<evidence type="ECO:0000256" key="5">
    <source>
        <dbReference type="PIRNR" id="PIRNR038471"/>
    </source>
</evidence>
<dbReference type="InterPro" id="IPR042177">
    <property type="entry name" value="Cell/Rod_1"/>
</dbReference>
<evidence type="ECO:0000256" key="4">
    <source>
        <dbReference type="ARBA" id="ARBA00032089"/>
    </source>
</evidence>
<evidence type="ECO:0000256" key="6">
    <source>
        <dbReference type="SAM" id="MobiDB-lite"/>
    </source>
</evidence>
<evidence type="ECO:0000256" key="2">
    <source>
        <dbReference type="ARBA" id="ARBA00013855"/>
    </source>
</evidence>
<gene>
    <name evidence="8" type="ORF">SAMN02745674_01277</name>
</gene>
<dbReference type="InterPro" id="IPR055342">
    <property type="entry name" value="MreC_beta-barrel_core"/>
</dbReference>
<feature type="compositionally biased region" description="Low complexity" evidence="6">
    <location>
        <begin position="286"/>
        <end position="314"/>
    </location>
</feature>
<name>A0A1T4PN20_9GAMM</name>
<keyword evidence="3 5" id="KW-0133">Cell shape</keyword>
<evidence type="ECO:0000259" key="7">
    <source>
        <dbReference type="Pfam" id="PF04085"/>
    </source>
</evidence>
<comment type="similarity">
    <text evidence="1 5">Belongs to the MreC family.</text>
</comment>
<dbReference type="Gene3D" id="2.40.10.350">
    <property type="entry name" value="Rod shape-determining protein MreC, domain 2"/>
    <property type="match status" value="1"/>
</dbReference>
<dbReference type="Proteomes" id="UP000190061">
    <property type="component" value="Unassembled WGS sequence"/>
</dbReference>
<dbReference type="Gene3D" id="2.40.10.340">
    <property type="entry name" value="Rod shape-determining protein MreC, domain 1"/>
    <property type="match status" value="1"/>
</dbReference>
<sequence>MPSYSGPTTPSRGGDVAGTLRLLAYLALALVLIVLDHRGGWLSQARSQAGLLVQPLWMVAGWPGRMAQRLYDDAGTLSQLTAENNRLRNDLLVSSARIARLQTLAADNARLRGLLGAAERGNLDVQLAPILDVDLDPTRQRLVLDSGSTGGVRMGQSVIDAGGLVGQVIEVRPVHAVVLVLTDPSHAVPVAVARSGVRLVAHGDGRTNALRLPGIPLSADVQVGDRLVTSGLGGRFPAGFPVGEILAIAPDDSGAFLVGEVRPAAQLDRGRDVLLLRTVPAPPPELDAAPDAGTGDGADGPADAGQAEAPDAGATVEDGGAP</sequence>